<dbReference type="GO" id="GO:0005730">
    <property type="term" value="C:nucleolus"/>
    <property type="evidence" value="ECO:0007669"/>
    <property type="project" value="TreeGrafter"/>
</dbReference>
<dbReference type="Proteomes" id="UP000297716">
    <property type="component" value="Unassembled WGS sequence"/>
</dbReference>
<gene>
    <name evidence="4" type="ORF">E0Z10_g8363</name>
</gene>
<organism evidence="4 5">
    <name type="scientific">Xylaria hypoxylon</name>
    <dbReference type="NCBI Taxonomy" id="37992"/>
    <lineage>
        <taxon>Eukaryota</taxon>
        <taxon>Fungi</taxon>
        <taxon>Dikarya</taxon>
        <taxon>Ascomycota</taxon>
        <taxon>Pezizomycotina</taxon>
        <taxon>Sordariomycetes</taxon>
        <taxon>Xylariomycetidae</taxon>
        <taxon>Xylariales</taxon>
        <taxon>Xylariaceae</taxon>
        <taxon>Xylaria</taxon>
    </lineage>
</organism>
<feature type="region of interest" description="Disordered" evidence="2">
    <location>
        <begin position="150"/>
        <end position="185"/>
    </location>
</feature>
<dbReference type="InterPro" id="IPR020981">
    <property type="entry name" value="Csm1/Pcs1_C"/>
</dbReference>
<comment type="caution">
    <text evidence="4">The sequence shown here is derived from an EMBL/GenBank/DDBJ whole genome shotgun (WGS) entry which is preliminary data.</text>
</comment>
<keyword evidence="5" id="KW-1185">Reference proteome</keyword>
<dbReference type="Gene3D" id="3.90.1150.80">
    <property type="match status" value="1"/>
</dbReference>
<dbReference type="GO" id="GO:1990644">
    <property type="term" value="F:microtubule site clamp"/>
    <property type="evidence" value="ECO:0007669"/>
    <property type="project" value="TreeGrafter"/>
</dbReference>
<evidence type="ECO:0000259" key="3">
    <source>
        <dbReference type="Pfam" id="PF12539"/>
    </source>
</evidence>
<proteinExistence type="predicted"/>
<dbReference type="OrthoDB" id="2431049at2759"/>
<dbReference type="GO" id="GO:0045144">
    <property type="term" value="P:meiotic sister chromatid segregation"/>
    <property type="evidence" value="ECO:0007669"/>
    <property type="project" value="TreeGrafter"/>
</dbReference>
<dbReference type="EMBL" id="SKBN01000223">
    <property type="protein sequence ID" value="TGJ80397.1"/>
    <property type="molecule type" value="Genomic_DNA"/>
</dbReference>
<evidence type="ECO:0000256" key="1">
    <source>
        <dbReference type="SAM" id="Coils"/>
    </source>
</evidence>
<evidence type="ECO:0000313" key="4">
    <source>
        <dbReference type="EMBL" id="TGJ80397.1"/>
    </source>
</evidence>
<dbReference type="AlphaFoldDB" id="A0A4Z0YBH0"/>
<name>A0A4Z0YBH0_9PEZI</name>
<dbReference type="InterPro" id="IPR040349">
    <property type="entry name" value="Csm1/Pcs1"/>
</dbReference>
<evidence type="ECO:0000256" key="2">
    <source>
        <dbReference type="SAM" id="MobiDB-lite"/>
    </source>
</evidence>
<dbReference type="STRING" id="37992.A0A4Z0YBH0"/>
<feature type="coiled-coil region" evidence="1">
    <location>
        <begin position="192"/>
        <end position="304"/>
    </location>
</feature>
<dbReference type="GO" id="GO:0034506">
    <property type="term" value="C:chromosome, centromeric core domain"/>
    <property type="evidence" value="ECO:0007669"/>
    <property type="project" value="TreeGrafter"/>
</dbReference>
<reference evidence="4 5" key="1">
    <citation type="submission" date="2019-03" db="EMBL/GenBank/DDBJ databases">
        <title>Draft genome sequence of Xylaria hypoxylon DSM 108379, a ubiquitous saprotrophic-parasitic fungi on hardwood.</title>
        <authorList>
            <person name="Buettner E."/>
            <person name="Leonhardt S."/>
            <person name="Gebauer A.M."/>
            <person name="Liers C."/>
            <person name="Hofrichter M."/>
            <person name="Kellner H."/>
        </authorList>
    </citation>
    <scope>NUCLEOTIDE SEQUENCE [LARGE SCALE GENOMIC DNA]</scope>
    <source>
        <strain evidence="4 5">DSM 108379</strain>
    </source>
</reference>
<dbReference type="GO" id="GO:0072686">
    <property type="term" value="C:mitotic spindle"/>
    <property type="evidence" value="ECO:0007669"/>
    <property type="project" value="TreeGrafter"/>
</dbReference>
<dbReference type="GO" id="GO:0033551">
    <property type="term" value="C:monopolin complex"/>
    <property type="evidence" value="ECO:0007669"/>
    <property type="project" value="InterPro"/>
</dbReference>
<dbReference type="CDD" id="cd23787">
    <property type="entry name" value="RWD_CSM1"/>
    <property type="match status" value="1"/>
</dbReference>
<keyword evidence="1" id="KW-0175">Coiled coil</keyword>
<feature type="compositionally biased region" description="Polar residues" evidence="2">
    <location>
        <begin position="159"/>
        <end position="181"/>
    </location>
</feature>
<evidence type="ECO:0000313" key="5">
    <source>
        <dbReference type="Proteomes" id="UP000297716"/>
    </source>
</evidence>
<dbReference type="FunFam" id="3.90.1150.80:FF:000001">
    <property type="entry name" value="Chromosome segregation protein (Pcs1)"/>
    <property type="match status" value="1"/>
</dbReference>
<accession>A0A4Z0YBH0</accession>
<dbReference type="InterPro" id="IPR038608">
    <property type="entry name" value="Csm1/Pcs1_C_sf"/>
</dbReference>
<feature type="region of interest" description="Disordered" evidence="2">
    <location>
        <begin position="1"/>
        <end position="128"/>
    </location>
</feature>
<feature type="domain" description="Monopolin complex subunit Csm1/Pcs1 C-terminal" evidence="3">
    <location>
        <begin position="339"/>
        <end position="425"/>
    </location>
</feature>
<feature type="compositionally biased region" description="Basic residues" evidence="2">
    <location>
        <begin position="69"/>
        <end position="80"/>
    </location>
</feature>
<dbReference type="PANTHER" id="PTHR28006:SF1">
    <property type="entry name" value="MONOPOLIN COMPLEX SUBUNIT CSM1"/>
    <property type="match status" value="1"/>
</dbReference>
<protein>
    <recommendedName>
        <fullName evidence="3">Monopolin complex subunit Csm1/Pcs1 C-terminal domain-containing protein</fullName>
    </recommendedName>
</protein>
<dbReference type="PANTHER" id="PTHR28006">
    <property type="entry name" value="MONOPOLIN COMPLEX SUBUNIT CSM1"/>
    <property type="match status" value="1"/>
</dbReference>
<sequence length="441" mass="49274">MPPAKRARAVATGRVTKSTRAKQAPARNALTEKPGNIQDDSVPGKGAKRPASDDINAPEDEDTEDKPRTARGRPKANKARRIAELQDEDEISVMQPEMTAPEPVKRGRRPKINIDAEIPETQQPEMEIPETQQVDMADMNLTEEEQIEELPTHHRHGTASAQRPQSRLLSTSRRPVSASDSELNDPTLRRRIGELTRKYEALEAKYRDLREIGVQEAERNFDRLKKQGEERANTDKQLIATLKAQLAGETEAAKNAEQLRKQLEDSQKKVEELQRKLDGAYDSVAEAKTEIKTLSTKLAAARTTEPVNVKIPGSAMKNTHASNRHVVNAAEAAAQLAQKKENLYGDLTGLLVCGVKRENDEEVFDCVQTGRNGTLHFKLSIAIDGSSDKFEEAQFMYMPQLDAARDEELIDTLPDYLVEEITFPRLHAAKFYSRVVKALSD</sequence>
<dbReference type="GO" id="GO:0051315">
    <property type="term" value="P:attachment of mitotic spindle microtubules to kinetochore"/>
    <property type="evidence" value="ECO:0007669"/>
    <property type="project" value="TreeGrafter"/>
</dbReference>
<dbReference type="Pfam" id="PF12539">
    <property type="entry name" value="Csm1"/>
    <property type="match status" value="1"/>
</dbReference>